<feature type="domain" description="Nephrocystin 3-like N-terminal" evidence="2">
    <location>
        <begin position="303"/>
        <end position="471"/>
    </location>
</feature>
<dbReference type="Proteomes" id="UP000256690">
    <property type="component" value="Unassembled WGS sequence"/>
</dbReference>
<dbReference type="STRING" id="1810919.A0A3D8QBT1"/>
<dbReference type="PANTHER" id="PTHR46082:SF11">
    <property type="entry name" value="AAA+ ATPASE DOMAIN-CONTAINING PROTEIN-RELATED"/>
    <property type="match status" value="1"/>
</dbReference>
<dbReference type="GO" id="GO:0003824">
    <property type="term" value="F:catalytic activity"/>
    <property type="evidence" value="ECO:0007669"/>
    <property type="project" value="InterPro"/>
</dbReference>
<dbReference type="AlphaFoldDB" id="A0A3D8QBT1"/>
<gene>
    <name evidence="3" type="ORF">DSM5745_10997</name>
</gene>
<dbReference type="InterPro" id="IPR027417">
    <property type="entry name" value="P-loop_NTPase"/>
</dbReference>
<evidence type="ECO:0000313" key="4">
    <source>
        <dbReference type="Proteomes" id="UP000256690"/>
    </source>
</evidence>
<dbReference type="OrthoDB" id="1577640at2759"/>
<dbReference type="InterPro" id="IPR053137">
    <property type="entry name" value="NLR-like"/>
</dbReference>
<dbReference type="SUPFAM" id="SSF52540">
    <property type="entry name" value="P-loop containing nucleoside triphosphate hydrolases"/>
    <property type="match status" value="1"/>
</dbReference>
<dbReference type="GO" id="GO:0009116">
    <property type="term" value="P:nucleoside metabolic process"/>
    <property type="evidence" value="ECO:0007669"/>
    <property type="project" value="InterPro"/>
</dbReference>
<protein>
    <recommendedName>
        <fullName evidence="2">Nephrocystin 3-like N-terminal domain-containing protein</fullName>
    </recommendedName>
</protein>
<dbReference type="RefSeq" id="XP_026598336.1">
    <property type="nucleotide sequence ID" value="XM_026753013.1"/>
</dbReference>
<accession>A0A3D8QBT1</accession>
<dbReference type="InterPro" id="IPR035994">
    <property type="entry name" value="Nucleoside_phosphorylase_sf"/>
</dbReference>
<proteinExistence type="predicted"/>
<dbReference type="InterPro" id="IPR056884">
    <property type="entry name" value="NPHP3-like_N"/>
</dbReference>
<dbReference type="PANTHER" id="PTHR46082">
    <property type="entry name" value="ATP/GTP-BINDING PROTEIN-RELATED"/>
    <property type="match status" value="1"/>
</dbReference>
<dbReference type="GeneID" id="38121367"/>
<keyword evidence="4" id="KW-1185">Reference proteome</keyword>
<evidence type="ECO:0000256" key="1">
    <source>
        <dbReference type="ARBA" id="ARBA00022737"/>
    </source>
</evidence>
<evidence type="ECO:0000259" key="2">
    <source>
        <dbReference type="Pfam" id="PF24883"/>
    </source>
</evidence>
<dbReference type="SUPFAM" id="SSF53167">
    <property type="entry name" value="Purine and uridine phosphorylases"/>
    <property type="match status" value="1"/>
</dbReference>
<name>A0A3D8QBT1_9EURO</name>
<comment type="caution">
    <text evidence="3">The sequence shown here is derived from an EMBL/GenBank/DDBJ whole genome shotgun (WGS) entry which is preliminary data.</text>
</comment>
<dbReference type="Gene3D" id="3.40.50.300">
    <property type="entry name" value="P-loop containing nucleotide triphosphate hydrolases"/>
    <property type="match status" value="1"/>
</dbReference>
<dbReference type="EMBL" id="PVWQ01000019">
    <property type="protein sequence ID" value="RDW59302.1"/>
    <property type="molecule type" value="Genomic_DNA"/>
</dbReference>
<dbReference type="Pfam" id="PF24883">
    <property type="entry name" value="NPHP3_N"/>
    <property type="match status" value="1"/>
</dbReference>
<evidence type="ECO:0000313" key="3">
    <source>
        <dbReference type="EMBL" id="RDW59302.1"/>
    </source>
</evidence>
<keyword evidence="1" id="KW-0677">Repeat</keyword>
<organism evidence="3 4">
    <name type="scientific">Aspergillus mulundensis</name>
    <dbReference type="NCBI Taxonomy" id="1810919"/>
    <lineage>
        <taxon>Eukaryota</taxon>
        <taxon>Fungi</taxon>
        <taxon>Dikarya</taxon>
        <taxon>Ascomycota</taxon>
        <taxon>Pezizomycotina</taxon>
        <taxon>Eurotiomycetes</taxon>
        <taxon>Eurotiomycetidae</taxon>
        <taxon>Eurotiales</taxon>
        <taxon>Aspergillaceae</taxon>
        <taxon>Aspergillus</taxon>
        <taxon>Aspergillus subgen. Nidulantes</taxon>
    </lineage>
</organism>
<reference evidence="3 4" key="1">
    <citation type="journal article" date="2018" name="IMA Fungus">
        <title>IMA Genome-F 9: Draft genome sequence of Annulohypoxylon stygium, Aspergillus mulundensis, Berkeleyomyces basicola (syn. Thielaviopsis basicola), Ceratocystis smalleyi, two Cercospora beticola strains, Coleophoma cylindrospora, Fusarium fracticaudum, Phialophora cf. hyalina, and Morchella septimelata.</title>
        <authorList>
            <person name="Wingfield B.D."/>
            <person name="Bills G.F."/>
            <person name="Dong Y."/>
            <person name="Huang W."/>
            <person name="Nel W.J."/>
            <person name="Swalarsk-Parry B.S."/>
            <person name="Vaghefi N."/>
            <person name="Wilken P.M."/>
            <person name="An Z."/>
            <person name="de Beer Z.W."/>
            <person name="De Vos L."/>
            <person name="Chen L."/>
            <person name="Duong T.A."/>
            <person name="Gao Y."/>
            <person name="Hammerbacher A."/>
            <person name="Kikkert J.R."/>
            <person name="Li Y."/>
            <person name="Li H."/>
            <person name="Li K."/>
            <person name="Li Q."/>
            <person name="Liu X."/>
            <person name="Ma X."/>
            <person name="Naidoo K."/>
            <person name="Pethybridge S.J."/>
            <person name="Sun J."/>
            <person name="Steenkamp E.T."/>
            <person name="van der Nest M.A."/>
            <person name="van Wyk S."/>
            <person name="Wingfield M.J."/>
            <person name="Xiong C."/>
            <person name="Yue Q."/>
            <person name="Zhang X."/>
        </authorList>
    </citation>
    <scope>NUCLEOTIDE SEQUENCE [LARGE SCALE GENOMIC DNA]</scope>
    <source>
        <strain evidence="3 4">DSM 5745</strain>
    </source>
</reference>
<dbReference type="Gene3D" id="3.40.50.1580">
    <property type="entry name" value="Nucleoside phosphorylase domain"/>
    <property type="match status" value="1"/>
</dbReference>
<sequence length="536" mass="60640">MLSSFPSIEFTLMVGIGAGVPKTIDIRLGGVVVSKPTGNIGGVVQYDHGKTMANGRFMHTGSLNRPPQRLLIAVSDLQPEHMMGTNRLPEFHLEAQTKYPAMTDFVLPPAGNFLFRADYNHQEDNLPCYFCDQRNLVIRRPRPSQIPQIHYGLIASGNQVMKDASSRDRVAKEHGIICFEMEAAGLMNSSPCLVIRGICDYADSHKSKEWQGYAGLTAAAHAKELLAVLHIEDMAGDYVRNLEKDSDDNSLVEVSRYESLSLRSEWHIVQRDGVTLYNIFERLSSYDPHRTCRNIWSRKCPDTATWIFSNAFFKGWLAQGGYPCLWITGKIGCGKTFLTSSVIQFLENSPQSSNTLIAHFFYNYGDPTRLKAMDLLESYTKQILGYLARIRKPCPSRISTNLKELYGPGKWPLSPREMIDEVFLPVCRFVPDAIFIVDGLDECDRHHVVQVLDVFRTLVLENKTRILISGREGLDVTQAITGSRTLTIANHGNGSDILRFIDWKIDEKMRDRSLTDNPAMLRNIRQSRLQITENRY</sequence>